<keyword evidence="3" id="KW-1185">Reference proteome</keyword>
<proteinExistence type="predicted"/>
<feature type="transmembrane region" description="Helical" evidence="1">
    <location>
        <begin position="32"/>
        <end position="57"/>
    </location>
</feature>
<keyword evidence="1" id="KW-0812">Transmembrane</keyword>
<dbReference type="RefSeq" id="WP_053967729.1">
    <property type="nucleotide sequence ID" value="NZ_LIUF01000002.1"/>
</dbReference>
<keyword evidence="1" id="KW-0472">Membrane</keyword>
<comment type="caution">
    <text evidence="2">The sequence shown here is derived from an EMBL/GenBank/DDBJ whole genome shotgun (WGS) entry which is preliminary data.</text>
</comment>
<keyword evidence="1" id="KW-1133">Transmembrane helix</keyword>
<gene>
    <name evidence="2" type="ORF">AMS69_09080</name>
</gene>
<evidence type="ECO:0000313" key="3">
    <source>
        <dbReference type="Proteomes" id="UP000037729"/>
    </source>
</evidence>
<dbReference type="OrthoDB" id="231892at2157"/>
<name>A0A0N0BPJ9_9EURY</name>
<sequence>MSSMPVSRLPLIGLLAIPFVAAFVVVLEPVAFLAVISTVLIVVAVRVMFGAGDLTALERAVSRLR</sequence>
<reference evidence="2 3" key="1">
    <citation type="submission" date="2015-08" db="EMBL/GenBank/DDBJ databases">
        <title>Genomes of Isolates from Cabo Rojo, PR.</title>
        <authorList>
            <person name="Sanchez-Nieves R.L."/>
            <person name="Montalvo-Rodriguez R."/>
        </authorList>
    </citation>
    <scope>NUCLEOTIDE SEQUENCE [LARGE SCALE GENOMIC DNA]</scope>
    <source>
        <strain evidence="2 3">SL3</strain>
    </source>
</reference>
<dbReference type="PATRIC" id="fig|1705562.3.peg.2909"/>
<evidence type="ECO:0000313" key="2">
    <source>
        <dbReference type="EMBL" id="KOX94054.1"/>
    </source>
</evidence>
<dbReference type="EMBL" id="LIUF01000002">
    <property type="protein sequence ID" value="KOX94054.1"/>
    <property type="molecule type" value="Genomic_DNA"/>
</dbReference>
<evidence type="ECO:0000256" key="1">
    <source>
        <dbReference type="SAM" id="Phobius"/>
    </source>
</evidence>
<dbReference type="Proteomes" id="UP000037729">
    <property type="component" value="Unassembled WGS sequence"/>
</dbReference>
<organism evidence="2 3">
    <name type="scientific">Haloarcula rubripromontorii</name>
    <dbReference type="NCBI Taxonomy" id="1705562"/>
    <lineage>
        <taxon>Archaea</taxon>
        <taxon>Methanobacteriati</taxon>
        <taxon>Methanobacteriota</taxon>
        <taxon>Stenosarchaea group</taxon>
        <taxon>Halobacteria</taxon>
        <taxon>Halobacteriales</taxon>
        <taxon>Haloarculaceae</taxon>
        <taxon>Haloarcula</taxon>
    </lineage>
</organism>
<dbReference type="AlphaFoldDB" id="A0A0N0BPJ9"/>
<accession>A0A0N0BPJ9</accession>
<protein>
    <submittedName>
        <fullName evidence="2">Uncharacterized protein</fullName>
    </submittedName>
</protein>